<dbReference type="KEGG" id="aaut:ACETAC_04835"/>
<reference evidence="9" key="1">
    <citation type="submission" date="2020-08" db="EMBL/GenBank/DDBJ databases">
        <title>Genomic insights into the carbon and energy metabolism of the first obligate autotrophic acetogenic bacterium Aceticella autotrophica gen. nov., sp. nov.</title>
        <authorList>
            <person name="Toshchakov S.V."/>
            <person name="Elcheninov A.G."/>
            <person name="Kublanov I.V."/>
            <person name="Frolov E.N."/>
            <person name="Lebedinsky A.V."/>
        </authorList>
    </citation>
    <scope>NUCLEOTIDE SEQUENCE</scope>
    <source>
        <strain evidence="9">3443-3Ac</strain>
    </source>
</reference>
<protein>
    <submittedName>
        <fullName evidence="9">Iron ABC transporter permease</fullName>
    </submittedName>
</protein>
<feature type="transmembrane region" description="Helical" evidence="8">
    <location>
        <begin position="185"/>
        <end position="207"/>
    </location>
</feature>
<keyword evidence="3" id="KW-0813">Transport</keyword>
<dbReference type="PANTHER" id="PTHR30472">
    <property type="entry name" value="FERRIC ENTEROBACTIN TRANSPORT SYSTEM PERMEASE PROTEIN"/>
    <property type="match status" value="1"/>
</dbReference>
<dbReference type="InterPro" id="IPR000522">
    <property type="entry name" value="ABC_transptr_permease_BtuC"/>
</dbReference>
<dbReference type="RefSeq" id="WP_284680917.1">
    <property type="nucleotide sequence ID" value="NZ_CP060096.1"/>
</dbReference>
<keyword evidence="5 8" id="KW-0812">Transmembrane</keyword>
<feature type="transmembrane region" description="Helical" evidence="8">
    <location>
        <begin position="120"/>
        <end position="141"/>
    </location>
</feature>
<name>A0A975AXG0_9THEO</name>
<dbReference type="GO" id="GO:0033214">
    <property type="term" value="P:siderophore-iron import into cell"/>
    <property type="evidence" value="ECO:0007669"/>
    <property type="project" value="TreeGrafter"/>
</dbReference>
<evidence type="ECO:0000313" key="10">
    <source>
        <dbReference type="Proteomes" id="UP000671913"/>
    </source>
</evidence>
<evidence type="ECO:0000256" key="7">
    <source>
        <dbReference type="ARBA" id="ARBA00023136"/>
    </source>
</evidence>
<evidence type="ECO:0000256" key="4">
    <source>
        <dbReference type="ARBA" id="ARBA00022475"/>
    </source>
</evidence>
<keyword evidence="4" id="KW-1003">Cell membrane</keyword>
<gene>
    <name evidence="9" type="ORF">ACETAC_04835</name>
</gene>
<feature type="transmembrane region" description="Helical" evidence="8">
    <location>
        <begin position="228"/>
        <end position="251"/>
    </location>
</feature>
<evidence type="ECO:0000256" key="8">
    <source>
        <dbReference type="SAM" id="Phobius"/>
    </source>
</evidence>
<keyword evidence="6 8" id="KW-1133">Transmembrane helix</keyword>
<dbReference type="GO" id="GO:0005886">
    <property type="term" value="C:plasma membrane"/>
    <property type="evidence" value="ECO:0007669"/>
    <property type="project" value="UniProtKB-SubCell"/>
</dbReference>
<evidence type="ECO:0000313" key="9">
    <source>
        <dbReference type="EMBL" id="QSZ28176.1"/>
    </source>
</evidence>
<proteinExistence type="inferred from homology"/>
<comment type="similarity">
    <text evidence="2">Belongs to the binding-protein-dependent transport system permease family. FecCD subfamily.</text>
</comment>
<dbReference type="SUPFAM" id="SSF81345">
    <property type="entry name" value="ABC transporter involved in vitamin B12 uptake, BtuC"/>
    <property type="match status" value="1"/>
</dbReference>
<evidence type="ECO:0000256" key="1">
    <source>
        <dbReference type="ARBA" id="ARBA00004651"/>
    </source>
</evidence>
<evidence type="ECO:0000256" key="3">
    <source>
        <dbReference type="ARBA" id="ARBA00022448"/>
    </source>
</evidence>
<dbReference type="Gene3D" id="1.10.3470.10">
    <property type="entry name" value="ABC transporter involved in vitamin B12 uptake, BtuC"/>
    <property type="match status" value="1"/>
</dbReference>
<sequence length="370" mass="39242">MNLTKNSDFIERYTDAEKLKGIYAKHTGKKISIVFIILLLLALAVLYSVAVGAASISISDVIKVLTNKIFHLKYTYSNSLAETIVMQLRLPRILLAVLTGIGLAGAGAVMQGILHNPLVSPYTLGMSGAASLGAAIGIVLGKSILGNYFGVAGTYLIAFNAFVFGFLTIFIIIGLARMKGSSPETLVLAGVALGYIFSAGVSALKYFSNNDALKDLVVWLMGGMWGASWKAVGLLTPVVLICMVILLGYAWDMNALSAGEDVATNLGVNVKKLQFVCLTIATLAASATVAFTGVIGFIGLVAPHISRLFVGSDNRFLIPCSCLMGALILLFADTVGRIIIAPVELPVGIITGLVGGPYFLYMLLRKKKFY</sequence>
<evidence type="ECO:0000256" key="2">
    <source>
        <dbReference type="ARBA" id="ARBA00007935"/>
    </source>
</evidence>
<evidence type="ECO:0000256" key="6">
    <source>
        <dbReference type="ARBA" id="ARBA00022989"/>
    </source>
</evidence>
<feature type="transmembrane region" description="Helical" evidence="8">
    <location>
        <begin position="93"/>
        <end position="114"/>
    </location>
</feature>
<dbReference type="EMBL" id="CP060096">
    <property type="protein sequence ID" value="QSZ28176.1"/>
    <property type="molecule type" value="Genomic_DNA"/>
</dbReference>
<evidence type="ECO:0000256" key="5">
    <source>
        <dbReference type="ARBA" id="ARBA00022692"/>
    </source>
</evidence>
<dbReference type="GO" id="GO:0022857">
    <property type="term" value="F:transmembrane transporter activity"/>
    <property type="evidence" value="ECO:0007669"/>
    <property type="project" value="InterPro"/>
</dbReference>
<dbReference type="PANTHER" id="PTHR30472:SF25">
    <property type="entry name" value="ABC TRANSPORTER PERMEASE PROTEIN MJ0876-RELATED"/>
    <property type="match status" value="1"/>
</dbReference>
<comment type="subcellular location">
    <subcellularLocation>
        <location evidence="1">Cell membrane</location>
        <topology evidence="1">Multi-pass membrane protein</topology>
    </subcellularLocation>
</comment>
<feature type="transmembrane region" description="Helical" evidence="8">
    <location>
        <begin position="273"/>
        <end position="302"/>
    </location>
</feature>
<organism evidence="9 10">
    <name type="scientific">Aceticella autotrophica</name>
    <dbReference type="NCBI Taxonomy" id="2755338"/>
    <lineage>
        <taxon>Bacteria</taxon>
        <taxon>Bacillati</taxon>
        <taxon>Bacillota</taxon>
        <taxon>Clostridia</taxon>
        <taxon>Thermoanaerobacterales</taxon>
        <taxon>Thermoanaerobacteraceae</taxon>
        <taxon>Aceticella</taxon>
    </lineage>
</organism>
<keyword evidence="7 8" id="KW-0472">Membrane</keyword>
<dbReference type="Pfam" id="PF01032">
    <property type="entry name" value="FecCD"/>
    <property type="match status" value="1"/>
</dbReference>
<feature type="transmembrane region" description="Helical" evidence="8">
    <location>
        <begin position="148"/>
        <end position="173"/>
    </location>
</feature>
<feature type="transmembrane region" description="Helical" evidence="8">
    <location>
        <begin position="338"/>
        <end position="364"/>
    </location>
</feature>
<dbReference type="InterPro" id="IPR037294">
    <property type="entry name" value="ABC_BtuC-like"/>
</dbReference>
<dbReference type="CDD" id="cd06550">
    <property type="entry name" value="TM_ABC_iron-siderophores_like"/>
    <property type="match status" value="1"/>
</dbReference>
<dbReference type="AlphaFoldDB" id="A0A975AXG0"/>
<accession>A0A975AXG0</accession>
<dbReference type="FunFam" id="1.10.3470.10:FF:000001">
    <property type="entry name" value="Vitamin B12 ABC transporter permease BtuC"/>
    <property type="match status" value="1"/>
</dbReference>
<dbReference type="Proteomes" id="UP000671913">
    <property type="component" value="Chromosome"/>
</dbReference>
<feature type="transmembrane region" description="Helical" evidence="8">
    <location>
        <begin position="314"/>
        <end position="332"/>
    </location>
</feature>
<feature type="transmembrane region" description="Helical" evidence="8">
    <location>
        <begin position="33"/>
        <end position="58"/>
    </location>
</feature>
<keyword evidence="10" id="KW-1185">Reference proteome</keyword>